<keyword evidence="2" id="KW-1185">Reference proteome</keyword>
<reference evidence="1 2" key="1">
    <citation type="submission" date="2013-09" db="EMBL/GenBank/DDBJ databases">
        <title>High correlation between genotypes and phenotypes of environmental bacteria Comamonas testosteroni strains.</title>
        <authorList>
            <person name="Liu L."/>
            <person name="Zhu W."/>
            <person name="Xia X."/>
            <person name="Xu B."/>
            <person name="Luo M."/>
            <person name="Wang G."/>
        </authorList>
    </citation>
    <scope>NUCLEOTIDE SEQUENCE [LARGE SCALE GENOMIC DNA]</scope>
    <source>
        <strain evidence="1 2">DF2</strain>
    </source>
</reference>
<evidence type="ECO:0000313" key="2">
    <source>
        <dbReference type="Proteomes" id="UP000029549"/>
    </source>
</evidence>
<proteinExistence type="predicted"/>
<dbReference type="Proteomes" id="UP000029549">
    <property type="component" value="Unassembled WGS sequence"/>
</dbReference>
<dbReference type="EMBL" id="AWTP01000002">
    <property type="protein sequence ID" value="KGH21588.1"/>
    <property type="molecule type" value="Genomic_DNA"/>
</dbReference>
<organism evidence="1 2">
    <name type="scientific">Comamonas thiooxydans</name>
    <dbReference type="NCBI Taxonomy" id="363952"/>
    <lineage>
        <taxon>Bacteria</taxon>
        <taxon>Pseudomonadati</taxon>
        <taxon>Pseudomonadota</taxon>
        <taxon>Betaproteobacteria</taxon>
        <taxon>Burkholderiales</taxon>
        <taxon>Comamonadaceae</taxon>
        <taxon>Comamonas</taxon>
    </lineage>
</organism>
<sequence length="46" mass="5360">MLAGLRGLHLVHAALQWCLHVADADRTKLHSACARQKKRQQRRRMQ</sequence>
<name>A0A0E3CHX7_9BURK</name>
<comment type="caution">
    <text evidence="1">The sequence shown here is derived from an EMBL/GenBank/DDBJ whole genome shotgun (WGS) entry which is preliminary data.</text>
</comment>
<evidence type="ECO:0000313" key="1">
    <source>
        <dbReference type="EMBL" id="KGH21588.1"/>
    </source>
</evidence>
<gene>
    <name evidence="1" type="ORF">P608_02230</name>
</gene>
<accession>A0A0E3CHX7</accession>
<protein>
    <submittedName>
        <fullName evidence="1">Uncharacterized protein</fullName>
    </submittedName>
</protein>
<dbReference type="AlphaFoldDB" id="A0A0E3CHX7"/>